<sequence>MLPPPPRLRKQDRPKDAILLIFNICGSKLEHIFKKEKKKQRYTAKKSVMYILEMLQVISHTPFYNKAPVLI</sequence>
<dbReference type="EnsemblPlants" id="KQL16871">
    <property type="protein sequence ID" value="KQL16871"/>
    <property type="gene ID" value="SETIT_023897mg"/>
</dbReference>
<keyword evidence="2" id="KW-1185">Reference proteome</keyword>
<proteinExistence type="predicted"/>
<organism evidence="1 2">
    <name type="scientific">Setaria italica</name>
    <name type="common">Foxtail millet</name>
    <name type="synonym">Panicum italicum</name>
    <dbReference type="NCBI Taxonomy" id="4555"/>
    <lineage>
        <taxon>Eukaryota</taxon>
        <taxon>Viridiplantae</taxon>
        <taxon>Streptophyta</taxon>
        <taxon>Embryophyta</taxon>
        <taxon>Tracheophyta</taxon>
        <taxon>Spermatophyta</taxon>
        <taxon>Magnoliopsida</taxon>
        <taxon>Liliopsida</taxon>
        <taxon>Poales</taxon>
        <taxon>Poaceae</taxon>
        <taxon>PACMAD clade</taxon>
        <taxon>Panicoideae</taxon>
        <taxon>Panicodae</taxon>
        <taxon>Paniceae</taxon>
        <taxon>Cenchrinae</taxon>
        <taxon>Setaria</taxon>
    </lineage>
</organism>
<dbReference type="Proteomes" id="UP000004995">
    <property type="component" value="Unassembled WGS sequence"/>
</dbReference>
<dbReference type="HOGENOM" id="CLU_2744835_0_0_1"/>
<dbReference type="InParanoid" id="K3ZBH6"/>
<reference evidence="1" key="2">
    <citation type="submission" date="2018-08" db="UniProtKB">
        <authorList>
            <consortium name="EnsemblPlants"/>
        </authorList>
    </citation>
    <scope>IDENTIFICATION</scope>
    <source>
        <strain evidence="1">Yugu1</strain>
    </source>
</reference>
<evidence type="ECO:0000313" key="2">
    <source>
        <dbReference type="Proteomes" id="UP000004995"/>
    </source>
</evidence>
<protein>
    <submittedName>
        <fullName evidence="1">Uncharacterized protein</fullName>
    </submittedName>
</protein>
<evidence type="ECO:0000313" key="1">
    <source>
        <dbReference type="EnsemblPlants" id="KQL16871"/>
    </source>
</evidence>
<accession>K3ZBH6</accession>
<dbReference type="Gramene" id="KQL16871">
    <property type="protein sequence ID" value="KQL16871"/>
    <property type="gene ID" value="SETIT_023897mg"/>
</dbReference>
<dbReference type="EMBL" id="AGNK02002073">
    <property type="status" value="NOT_ANNOTATED_CDS"/>
    <property type="molecule type" value="Genomic_DNA"/>
</dbReference>
<dbReference type="AlphaFoldDB" id="K3ZBH6"/>
<name>K3ZBH6_SETIT</name>
<reference evidence="2" key="1">
    <citation type="journal article" date="2012" name="Nat. Biotechnol.">
        <title>Reference genome sequence of the model plant Setaria.</title>
        <authorList>
            <person name="Bennetzen J.L."/>
            <person name="Schmutz J."/>
            <person name="Wang H."/>
            <person name="Percifield R."/>
            <person name="Hawkins J."/>
            <person name="Pontaroli A.C."/>
            <person name="Estep M."/>
            <person name="Feng L."/>
            <person name="Vaughn J.N."/>
            <person name="Grimwood J."/>
            <person name="Jenkins J."/>
            <person name="Barry K."/>
            <person name="Lindquist E."/>
            <person name="Hellsten U."/>
            <person name="Deshpande S."/>
            <person name="Wang X."/>
            <person name="Wu X."/>
            <person name="Mitros T."/>
            <person name="Triplett J."/>
            <person name="Yang X."/>
            <person name="Ye C.Y."/>
            <person name="Mauro-Herrera M."/>
            <person name="Wang L."/>
            <person name="Li P."/>
            <person name="Sharma M."/>
            <person name="Sharma R."/>
            <person name="Ronald P.C."/>
            <person name="Panaud O."/>
            <person name="Kellogg E.A."/>
            <person name="Brutnell T.P."/>
            <person name="Doust A.N."/>
            <person name="Tuskan G.A."/>
            <person name="Rokhsar D."/>
            <person name="Devos K.M."/>
        </authorList>
    </citation>
    <scope>NUCLEOTIDE SEQUENCE [LARGE SCALE GENOMIC DNA]</scope>
    <source>
        <strain evidence="2">cv. Yugu1</strain>
    </source>
</reference>